<dbReference type="PANTHER" id="PTHR46288">
    <property type="entry name" value="PHORBOL-ESTER/DAG-TYPE DOMAIN-CONTAINING PROTEIN"/>
    <property type="match status" value="1"/>
</dbReference>
<evidence type="ECO:0000259" key="3">
    <source>
        <dbReference type="Pfam" id="PF03107"/>
    </source>
</evidence>
<dbReference type="InterPro" id="IPR046349">
    <property type="entry name" value="C1-like_sf"/>
</dbReference>
<dbReference type="GeneID" id="107432311"/>
<feature type="region of interest" description="Disordered" evidence="2">
    <location>
        <begin position="1"/>
        <end position="22"/>
    </location>
</feature>
<sequence length="403" mass="45162">MKSFYHFSHEHQLEQTRSPPPKENISCSGCKLKILSDKDFYTCKTCPFFLHQVCYNMPRKTQHPAHPNHYLTLHSNALTSNGNLQCRACGGHVNGFYYACAKIGHYYHTLCLALPLSIAVSSHTHKLKLAYSSPYDFCCDICTKPGYKIRWLYRCQICEYDTHLSCVISNGKEQFSLQHSITPFPNTSTTRQSSYFSTALAGIDRPLDYIGEANELMQLVTQAVVVAGGDYQGLQCQRPSPSTPGSEDLSINPSYQFSDACFSIDLERSYSNYNQANIQAINHQVAKTNIPEVHGANFRHVNTGIPNMKLMKQPSFANGTTTIYPLNVGPAEGNRMKEAFLIRSGSALACDELVQKEKMKRKAKENKLKLGPGNDQITKSDAVMSSRSSWQNLLSCCYYNPKA</sequence>
<proteinExistence type="predicted"/>
<feature type="domain" description="DC1" evidence="3">
    <location>
        <begin position="65"/>
        <end position="111"/>
    </location>
</feature>
<evidence type="ECO:0000256" key="1">
    <source>
        <dbReference type="ARBA" id="ARBA00022737"/>
    </source>
</evidence>
<evidence type="ECO:0000313" key="4">
    <source>
        <dbReference type="Proteomes" id="UP001652623"/>
    </source>
</evidence>
<reference evidence="5" key="1">
    <citation type="submission" date="2025-08" db="UniProtKB">
        <authorList>
            <consortium name="RefSeq"/>
        </authorList>
    </citation>
    <scope>IDENTIFICATION</scope>
    <source>
        <tissue evidence="5">Seedling</tissue>
    </source>
</reference>
<keyword evidence="4" id="KW-1185">Reference proteome</keyword>
<keyword evidence="1" id="KW-0677">Repeat</keyword>
<organism evidence="4 5">
    <name type="scientific">Ziziphus jujuba</name>
    <name type="common">Chinese jujube</name>
    <name type="synonym">Ziziphus sativa</name>
    <dbReference type="NCBI Taxonomy" id="326968"/>
    <lineage>
        <taxon>Eukaryota</taxon>
        <taxon>Viridiplantae</taxon>
        <taxon>Streptophyta</taxon>
        <taxon>Embryophyta</taxon>
        <taxon>Tracheophyta</taxon>
        <taxon>Spermatophyta</taxon>
        <taxon>Magnoliopsida</taxon>
        <taxon>eudicotyledons</taxon>
        <taxon>Gunneridae</taxon>
        <taxon>Pentapetalae</taxon>
        <taxon>rosids</taxon>
        <taxon>fabids</taxon>
        <taxon>Rosales</taxon>
        <taxon>Rhamnaceae</taxon>
        <taxon>Paliureae</taxon>
        <taxon>Ziziphus</taxon>
    </lineage>
</organism>
<name>A0A6P4B9A6_ZIZJJ</name>
<dbReference type="Pfam" id="PF03107">
    <property type="entry name" value="C1_2"/>
    <property type="match status" value="3"/>
</dbReference>
<evidence type="ECO:0000313" key="5">
    <source>
        <dbReference type="RefSeq" id="XP_015898909.3"/>
    </source>
</evidence>
<evidence type="ECO:0000256" key="2">
    <source>
        <dbReference type="SAM" id="MobiDB-lite"/>
    </source>
</evidence>
<dbReference type="PANTHER" id="PTHR46288:SF17">
    <property type="entry name" value="CYSTEINE_HISTIDINE-RICH C1 DOMAIN PROTEIN"/>
    <property type="match status" value="1"/>
</dbReference>
<dbReference type="Proteomes" id="UP001652623">
    <property type="component" value="Chromosome 11"/>
</dbReference>
<gene>
    <name evidence="5" type="primary">LOC107432311</name>
</gene>
<dbReference type="KEGG" id="zju:107432311"/>
<accession>A0A6P4B9A6</accession>
<protein>
    <submittedName>
        <fullName evidence="5">Uncharacterized protein LOC107432311</fullName>
    </submittedName>
</protein>
<dbReference type="SUPFAM" id="SSF57889">
    <property type="entry name" value="Cysteine-rich domain"/>
    <property type="match status" value="1"/>
</dbReference>
<feature type="domain" description="DC1" evidence="3">
    <location>
        <begin position="7"/>
        <end position="54"/>
    </location>
</feature>
<dbReference type="InterPro" id="IPR004146">
    <property type="entry name" value="DC1"/>
</dbReference>
<feature type="domain" description="DC1" evidence="3">
    <location>
        <begin position="122"/>
        <end position="167"/>
    </location>
</feature>
<dbReference type="RefSeq" id="XP_015898909.3">
    <property type="nucleotide sequence ID" value="XM_016043423.4"/>
</dbReference>
<dbReference type="AlphaFoldDB" id="A0A6P4B9A6"/>
<dbReference type="InParanoid" id="A0A6P4B9A6"/>